<sequence length="173" mass="18464">MEALMEETCSAAVARWFSDALPSDGDAISLTSSPASIVPVAASPMPPRPLADHPALLRAGSPLGKRKSRASTRRASTFISVDPADFRRMVQQVTGFRLDAGSATGPVLRPEPFRPGGGQLYPALVPTLDSSAFAVGWTGLADPKDMNRSRVEPVMDEFEPFTGFPTLESWGSF</sequence>
<evidence type="ECO:0000313" key="4">
    <source>
        <dbReference type="Proteomes" id="UP000012960"/>
    </source>
</evidence>
<dbReference type="InterPro" id="IPR008889">
    <property type="entry name" value="VQ"/>
</dbReference>
<proteinExistence type="predicted"/>
<evidence type="ECO:0000313" key="3">
    <source>
        <dbReference type="EnsemblPlants" id="Ma07_p02480.1"/>
    </source>
</evidence>
<reference evidence="3" key="2">
    <citation type="submission" date="2021-05" db="UniProtKB">
        <authorList>
            <consortium name="EnsemblPlants"/>
        </authorList>
    </citation>
    <scope>IDENTIFICATION</scope>
    <source>
        <strain evidence="3">subsp. malaccensis</strain>
    </source>
</reference>
<keyword evidence="4" id="KW-1185">Reference proteome</keyword>
<dbReference type="PANTHER" id="PTHR33179">
    <property type="entry name" value="VQ MOTIF-CONTAINING PROTEIN"/>
    <property type="match status" value="1"/>
</dbReference>
<dbReference type="Proteomes" id="UP000012960">
    <property type="component" value="Unplaced"/>
</dbReference>
<protein>
    <submittedName>
        <fullName evidence="2">(wild Malaysian banana) hypothetical protein</fullName>
    </submittedName>
</protein>
<gene>
    <name evidence="2" type="ORF">GSMUA_52290.1</name>
</gene>
<dbReference type="Pfam" id="PF05678">
    <property type="entry name" value="VQ"/>
    <property type="match status" value="1"/>
</dbReference>
<accession>A0A804JRC3</accession>
<dbReference type="EMBL" id="HG996473">
    <property type="protein sequence ID" value="CAG1855409.1"/>
    <property type="molecule type" value="Genomic_DNA"/>
</dbReference>
<name>A0A804JRC3_MUSAM</name>
<dbReference type="OrthoDB" id="780868at2759"/>
<dbReference type="Gramene" id="Ma07_t02480.1">
    <property type="protein sequence ID" value="Ma07_p02480.1"/>
    <property type="gene ID" value="Ma07_g02480"/>
</dbReference>
<dbReference type="PANTHER" id="PTHR33179:SF9">
    <property type="entry name" value="OS01G0278000 PROTEIN"/>
    <property type="match status" value="1"/>
</dbReference>
<dbReference type="InParanoid" id="A0A804JRC3"/>
<dbReference type="AlphaFoldDB" id="A0A804JRC3"/>
<feature type="domain" description="VQ" evidence="1">
    <location>
        <begin position="77"/>
        <end position="95"/>
    </location>
</feature>
<organism evidence="3 4">
    <name type="scientific">Musa acuminata subsp. malaccensis</name>
    <name type="common">Wild banana</name>
    <name type="synonym">Musa malaccensis</name>
    <dbReference type="NCBI Taxonomy" id="214687"/>
    <lineage>
        <taxon>Eukaryota</taxon>
        <taxon>Viridiplantae</taxon>
        <taxon>Streptophyta</taxon>
        <taxon>Embryophyta</taxon>
        <taxon>Tracheophyta</taxon>
        <taxon>Spermatophyta</taxon>
        <taxon>Magnoliopsida</taxon>
        <taxon>Liliopsida</taxon>
        <taxon>Zingiberales</taxon>
        <taxon>Musaceae</taxon>
        <taxon>Musa</taxon>
    </lineage>
</organism>
<reference evidence="2" key="1">
    <citation type="submission" date="2021-03" db="EMBL/GenBank/DDBJ databases">
        <authorList>
            <consortium name="Genoscope - CEA"/>
            <person name="William W."/>
        </authorList>
    </citation>
    <scope>NUCLEOTIDE SEQUENCE</scope>
    <source>
        <strain evidence="2">Doubled-haploid Pahang</strain>
    </source>
</reference>
<dbReference type="InterPro" id="IPR039609">
    <property type="entry name" value="VQ_15/22"/>
</dbReference>
<dbReference type="FunCoup" id="A0A804JRC3">
    <property type="interactions" value="2088"/>
</dbReference>
<dbReference type="EnsemblPlants" id="Ma07_t02480.1">
    <property type="protein sequence ID" value="Ma07_p02480.1"/>
    <property type="gene ID" value="Ma07_g02480"/>
</dbReference>
<evidence type="ECO:0000259" key="1">
    <source>
        <dbReference type="Pfam" id="PF05678"/>
    </source>
</evidence>
<evidence type="ECO:0000313" key="2">
    <source>
        <dbReference type="EMBL" id="CAG1855409.1"/>
    </source>
</evidence>